<dbReference type="Pfam" id="PF01063">
    <property type="entry name" value="Aminotran_4"/>
    <property type="match status" value="1"/>
</dbReference>
<proteinExistence type="predicted"/>
<evidence type="ECO:0000313" key="2">
    <source>
        <dbReference type="Proteomes" id="UP000254799"/>
    </source>
</evidence>
<dbReference type="SUPFAM" id="SSF56752">
    <property type="entry name" value="D-aminoacid aminotransferase-like PLP-dependent enzymes"/>
    <property type="match status" value="1"/>
</dbReference>
<name>A0A377WKQ5_KLEPN</name>
<dbReference type="AlphaFoldDB" id="A0A377WKQ5"/>
<dbReference type="InterPro" id="IPR036038">
    <property type="entry name" value="Aminotransferase-like"/>
</dbReference>
<dbReference type="Proteomes" id="UP000254799">
    <property type="component" value="Unassembled WGS sequence"/>
</dbReference>
<dbReference type="EMBL" id="UGLC01000002">
    <property type="protein sequence ID" value="STT53778.1"/>
    <property type="molecule type" value="Genomic_DNA"/>
</dbReference>
<dbReference type="EC" id="4.1.3.38" evidence="1"/>
<dbReference type="InterPro" id="IPR001544">
    <property type="entry name" value="Aminotrans_IV"/>
</dbReference>
<dbReference type="InterPro" id="IPR043131">
    <property type="entry name" value="BCAT-like_N"/>
</dbReference>
<reference evidence="1 2" key="1">
    <citation type="submission" date="2018-06" db="EMBL/GenBank/DDBJ databases">
        <authorList>
            <consortium name="Pathogen Informatics"/>
            <person name="Doyle S."/>
        </authorList>
    </citation>
    <scope>NUCLEOTIDE SEQUENCE [LARGE SCALE GENOMIC DNA]</scope>
    <source>
        <strain evidence="1 2">NCTC8849</strain>
    </source>
</reference>
<protein>
    <submittedName>
        <fullName evidence="1">Aminodeoxychorismate lyase</fullName>
        <ecNumber evidence="1">4.1.3.38</ecNumber>
    </submittedName>
</protein>
<organism evidence="1 2">
    <name type="scientific">Klebsiella pneumoniae</name>
    <dbReference type="NCBI Taxonomy" id="573"/>
    <lineage>
        <taxon>Bacteria</taxon>
        <taxon>Pseudomonadati</taxon>
        <taxon>Pseudomonadota</taxon>
        <taxon>Gammaproteobacteria</taxon>
        <taxon>Enterobacterales</taxon>
        <taxon>Enterobacteriaceae</taxon>
        <taxon>Klebsiella/Raoultella group</taxon>
        <taxon>Klebsiella</taxon>
        <taxon>Klebsiella pneumoniae complex</taxon>
    </lineage>
</organism>
<evidence type="ECO:0000313" key="1">
    <source>
        <dbReference type="EMBL" id="STT53778.1"/>
    </source>
</evidence>
<dbReference type="FunFam" id="3.30.470.10:FF:000007">
    <property type="entry name" value="Aminodeoxychorismate lyase"/>
    <property type="match status" value="1"/>
</dbReference>
<sequence length="142" mass="15448">MFLINGVVQDTLAANDRAIQFGDGCFTTARIQQGQVALLDAHLQRLQTTCEKLHIPFNDWLTLSEEMQRLARPHAQGVLKVTLTRGVGGRGYSTAGCVSPTRILSFSPYPAHYARWRGGGHYSDPESGAPGAQLLACRPEAP</sequence>
<dbReference type="Gene3D" id="3.30.470.10">
    <property type="match status" value="1"/>
</dbReference>
<dbReference type="GO" id="GO:0008696">
    <property type="term" value="F:4-amino-4-deoxychorismate lyase activity"/>
    <property type="evidence" value="ECO:0007669"/>
    <property type="project" value="UniProtKB-EC"/>
</dbReference>
<gene>
    <name evidence="1" type="primary">pabC_1</name>
    <name evidence="1" type="ORF">NCTC8849_02357</name>
</gene>
<accession>A0A377WKQ5</accession>
<keyword evidence="1" id="KW-0456">Lyase</keyword>